<dbReference type="GO" id="GO:0008237">
    <property type="term" value="F:metallopeptidase activity"/>
    <property type="evidence" value="ECO:0007669"/>
    <property type="project" value="UniProtKB-KW"/>
</dbReference>
<dbReference type="NCBIfam" id="TIGR00608">
    <property type="entry name" value="radc"/>
    <property type="match status" value="1"/>
</dbReference>
<comment type="similarity">
    <text evidence="6">Belongs to the UPF0758 family.</text>
</comment>
<keyword evidence="1" id="KW-0645">Protease</keyword>
<dbReference type="InterPro" id="IPR020891">
    <property type="entry name" value="UPF0758_CS"/>
</dbReference>
<dbReference type="SUPFAM" id="SSF102712">
    <property type="entry name" value="JAB1/MPN domain"/>
    <property type="match status" value="1"/>
</dbReference>
<dbReference type="Pfam" id="PF20582">
    <property type="entry name" value="UPF0758_N"/>
    <property type="match status" value="1"/>
</dbReference>
<evidence type="ECO:0000256" key="6">
    <source>
        <dbReference type="RuleBase" id="RU003797"/>
    </source>
</evidence>
<dbReference type="eggNOG" id="COG2003">
    <property type="taxonomic scope" value="Bacteria"/>
</dbReference>
<dbReference type="HOGENOM" id="CLU_073529_0_1_4"/>
<evidence type="ECO:0000256" key="1">
    <source>
        <dbReference type="ARBA" id="ARBA00022670"/>
    </source>
</evidence>
<evidence type="ECO:0000259" key="7">
    <source>
        <dbReference type="PROSITE" id="PS50249"/>
    </source>
</evidence>
<dbReference type="InterPro" id="IPR001405">
    <property type="entry name" value="UPF0758"/>
</dbReference>
<keyword evidence="4" id="KW-0862">Zinc</keyword>
<gene>
    <name evidence="8" type="primary">radC</name>
    <name evidence="8" type="ORF">HMPREF0476_1376</name>
</gene>
<dbReference type="InterPro" id="IPR010994">
    <property type="entry name" value="RuvA_2-like"/>
</dbReference>
<comment type="caution">
    <text evidence="8">The sequence shown here is derived from an EMBL/GenBank/DDBJ whole genome shotgun (WGS) entry which is preliminary data.</text>
</comment>
<keyword evidence="5" id="KW-0482">Metalloprotease</keyword>
<dbReference type="PANTHER" id="PTHR30471:SF3">
    <property type="entry name" value="UPF0758 PROTEIN YEES-RELATED"/>
    <property type="match status" value="1"/>
</dbReference>
<protein>
    <submittedName>
        <fullName evidence="8">DNA repair protein RadC</fullName>
    </submittedName>
</protein>
<evidence type="ECO:0000313" key="9">
    <source>
        <dbReference type="Proteomes" id="UP000004207"/>
    </source>
</evidence>
<keyword evidence="2" id="KW-0479">Metal-binding</keyword>
<sequence>MQAACGFCDEIRRLFYGVSMSIKHWEEGERPREKLLQRGAEALSDAELLAILLRVGTQGMSAVDLARSLLQNYGGLGGVMTASVQDLSRHKGMGTAAFAQFAAVLEIGRRVLSEEMQEQPAFHSPNQVADYLRLRIGRERVEVSVALFLDTQHRLIACEELARGTVMANHVYVAEVARRALHHHAVSVVFAHNHPSGSLQPSPEDLAFTHKLQAALHWLDLRLLDHFIVTAYGAVSFAEQKWLTEIED</sequence>
<dbReference type="EMBL" id="AFHS01000046">
    <property type="protein sequence ID" value="EGK08364.1"/>
    <property type="molecule type" value="Genomic_DNA"/>
</dbReference>
<dbReference type="PANTHER" id="PTHR30471">
    <property type="entry name" value="DNA REPAIR PROTEIN RADC"/>
    <property type="match status" value="1"/>
</dbReference>
<accession>F5S843</accession>
<proteinExistence type="inferred from homology"/>
<evidence type="ECO:0000256" key="4">
    <source>
        <dbReference type="ARBA" id="ARBA00022833"/>
    </source>
</evidence>
<evidence type="ECO:0000256" key="3">
    <source>
        <dbReference type="ARBA" id="ARBA00022801"/>
    </source>
</evidence>
<dbReference type="GO" id="GO:0046872">
    <property type="term" value="F:metal ion binding"/>
    <property type="evidence" value="ECO:0007669"/>
    <property type="project" value="UniProtKB-KW"/>
</dbReference>
<keyword evidence="3" id="KW-0378">Hydrolase</keyword>
<dbReference type="GO" id="GO:0006508">
    <property type="term" value="P:proteolysis"/>
    <property type="evidence" value="ECO:0007669"/>
    <property type="project" value="UniProtKB-KW"/>
</dbReference>
<dbReference type="STRING" id="504.KKKWG1_2059"/>
<evidence type="ECO:0000256" key="2">
    <source>
        <dbReference type="ARBA" id="ARBA00022723"/>
    </source>
</evidence>
<dbReference type="InterPro" id="IPR037518">
    <property type="entry name" value="MPN"/>
</dbReference>
<dbReference type="Proteomes" id="UP000004207">
    <property type="component" value="Unassembled WGS sequence"/>
</dbReference>
<evidence type="ECO:0000313" key="8">
    <source>
        <dbReference type="EMBL" id="EGK08364.1"/>
    </source>
</evidence>
<dbReference type="AlphaFoldDB" id="F5S843"/>
<dbReference type="Pfam" id="PF04002">
    <property type="entry name" value="RadC"/>
    <property type="match status" value="1"/>
</dbReference>
<dbReference type="PROSITE" id="PS50249">
    <property type="entry name" value="MPN"/>
    <property type="match status" value="1"/>
</dbReference>
<evidence type="ECO:0000256" key="5">
    <source>
        <dbReference type="ARBA" id="ARBA00023049"/>
    </source>
</evidence>
<organism evidence="8 9">
    <name type="scientific">Kingella kingae ATCC 23330</name>
    <dbReference type="NCBI Taxonomy" id="887327"/>
    <lineage>
        <taxon>Bacteria</taxon>
        <taxon>Pseudomonadati</taxon>
        <taxon>Pseudomonadota</taxon>
        <taxon>Betaproteobacteria</taxon>
        <taxon>Neisseriales</taxon>
        <taxon>Neisseriaceae</taxon>
        <taxon>Kingella</taxon>
    </lineage>
</organism>
<keyword evidence="9" id="KW-1185">Reference proteome</keyword>
<dbReference type="PROSITE" id="PS01302">
    <property type="entry name" value="UPF0758"/>
    <property type="match status" value="1"/>
</dbReference>
<feature type="domain" description="MPN" evidence="7">
    <location>
        <begin position="121"/>
        <end position="243"/>
    </location>
</feature>
<name>F5S843_KINKI</name>
<reference evidence="8 9" key="1">
    <citation type="submission" date="2011-04" db="EMBL/GenBank/DDBJ databases">
        <authorList>
            <person name="Muzny D."/>
            <person name="Qin X."/>
            <person name="Deng J."/>
            <person name="Jiang H."/>
            <person name="Liu Y."/>
            <person name="Qu J."/>
            <person name="Song X.-Z."/>
            <person name="Zhang L."/>
            <person name="Thornton R."/>
            <person name="Coyle M."/>
            <person name="Francisco L."/>
            <person name="Jackson L."/>
            <person name="Javaid M."/>
            <person name="Korchina V."/>
            <person name="Kovar C."/>
            <person name="Mata R."/>
            <person name="Mathew T."/>
            <person name="Ngo R."/>
            <person name="Nguyen L."/>
            <person name="Nguyen N."/>
            <person name="Okwuonu G."/>
            <person name="Ongeri F."/>
            <person name="Pham C."/>
            <person name="Simmons D."/>
            <person name="Wilczek-Boney K."/>
            <person name="Hale W."/>
            <person name="Jakkamsetti A."/>
            <person name="Pham P."/>
            <person name="Ruth R."/>
            <person name="San Lucas F."/>
            <person name="Warren J."/>
            <person name="Zhang J."/>
            <person name="Zhao Z."/>
            <person name="Zhou C."/>
            <person name="Zhu D."/>
            <person name="Lee S."/>
            <person name="Bess C."/>
            <person name="Blankenburg K."/>
            <person name="Forbes L."/>
            <person name="Fu Q."/>
            <person name="Gubbala S."/>
            <person name="Hirani K."/>
            <person name="Jayaseelan J.C."/>
            <person name="Lara F."/>
            <person name="Munidasa M."/>
            <person name="Palculict T."/>
            <person name="Patil S."/>
            <person name="Pu L.-L."/>
            <person name="Saada N."/>
            <person name="Tang L."/>
            <person name="Weissenberger G."/>
            <person name="Zhu Y."/>
            <person name="Hemphill L."/>
            <person name="Shang Y."/>
            <person name="Youmans B."/>
            <person name="Ayvaz T."/>
            <person name="Ross M."/>
            <person name="Santibanez J."/>
            <person name="Aqrawi P."/>
            <person name="Gross S."/>
            <person name="Joshi V."/>
            <person name="Fowler G."/>
            <person name="Nazareth L."/>
            <person name="Reid J."/>
            <person name="Worley K."/>
            <person name="Petrosino J."/>
            <person name="Highlander S."/>
            <person name="Gibbs R."/>
        </authorList>
    </citation>
    <scope>NUCLEOTIDE SEQUENCE [LARGE SCALE GENOMIC DNA]</scope>
    <source>
        <strain evidence="8 9">ATCC 23330</strain>
    </source>
</reference>
<dbReference type="InterPro" id="IPR025657">
    <property type="entry name" value="RadC_JAB"/>
</dbReference>
<dbReference type="CDD" id="cd08071">
    <property type="entry name" value="MPN_DUF2466"/>
    <property type="match status" value="1"/>
</dbReference>
<dbReference type="InterPro" id="IPR046778">
    <property type="entry name" value="UPF0758_N"/>
</dbReference>
<dbReference type="Gene3D" id="3.40.140.10">
    <property type="entry name" value="Cytidine Deaminase, domain 2"/>
    <property type="match status" value="1"/>
</dbReference>
<dbReference type="NCBIfam" id="NF000642">
    <property type="entry name" value="PRK00024.1"/>
    <property type="match status" value="1"/>
</dbReference>
<dbReference type="SUPFAM" id="SSF47781">
    <property type="entry name" value="RuvA domain 2-like"/>
    <property type="match status" value="1"/>
</dbReference>